<keyword evidence="1" id="KW-0805">Transcription regulation</keyword>
<organism evidence="5">
    <name type="scientific">uncultured Eubacteriales bacterium</name>
    <dbReference type="NCBI Taxonomy" id="172733"/>
    <lineage>
        <taxon>Bacteria</taxon>
        <taxon>Bacillati</taxon>
        <taxon>Bacillota</taxon>
        <taxon>Clostridia</taxon>
        <taxon>Eubacteriales</taxon>
        <taxon>environmental samples</taxon>
    </lineage>
</organism>
<dbReference type="InterPro" id="IPR036388">
    <property type="entry name" value="WH-like_DNA-bd_sf"/>
</dbReference>
<evidence type="ECO:0000259" key="4">
    <source>
        <dbReference type="PROSITE" id="PS50043"/>
    </source>
</evidence>
<dbReference type="PROSITE" id="PS50043">
    <property type="entry name" value="HTH_LUXR_2"/>
    <property type="match status" value="1"/>
</dbReference>
<evidence type="ECO:0000256" key="3">
    <source>
        <dbReference type="ARBA" id="ARBA00023163"/>
    </source>
</evidence>
<dbReference type="PANTHER" id="PTHR44688">
    <property type="entry name" value="DNA-BINDING TRANSCRIPTIONAL ACTIVATOR DEVR_DOSR"/>
    <property type="match status" value="1"/>
</dbReference>
<accession>A0A212JM34</accession>
<protein>
    <submittedName>
        <fullName evidence="5">Transcriptional regulator LuxR family</fullName>
    </submittedName>
</protein>
<dbReference type="SUPFAM" id="SSF52540">
    <property type="entry name" value="P-loop containing nucleoside triphosphate hydrolases"/>
    <property type="match status" value="1"/>
</dbReference>
<dbReference type="GO" id="GO:0003677">
    <property type="term" value="F:DNA binding"/>
    <property type="evidence" value="ECO:0007669"/>
    <property type="project" value="UniProtKB-KW"/>
</dbReference>
<dbReference type="Pfam" id="PF25873">
    <property type="entry name" value="WHD_MalT"/>
    <property type="match status" value="1"/>
</dbReference>
<gene>
    <name evidence="5" type="ORF">KL86CLO1_11351</name>
</gene>
<dbReference type="AlphaFoldDB" id="A0A212JM34"/>
<dbReference type="InterPro" id="IPR059106">
    <property type="entry name" value="WHD_MalT"/>
</dbReference>
<dbReference type="Gene3D" id="1.25.40.10">
    <property type="entry name" value="Tetratricopeptide repeat domain"/>
    <property type="match status" value="1"/>
</dbReference>
<dbReference type="InterPro" id="IPR041617">
    <property type="entry name" value="TPR_MalT"/>
</dbReference>
<dbReference type="Gene3D" id="1.10.10.10">
    <property type="entry name" value="Winged helix-like DNA-binding domain superfamily/Winged helix DNA-binding domain"/>
    <property type="match status" value="1"/>
</dbReference>
<dbReference type="InterPro" id="IPR000792">
    <property type="entry name" value="Tscrpt_reg_LuxR_C"/>
</dbReference>
<dbReference type="EMBL" id="FLUN01000001">
    <property type="protein sequence ID" value="SBW00504.1"/>
    <property type="molecule type" value="Genomic_DNA"/>
</dbReference>
<evidence type="ECO:0000313" key="5">
    <source>
        <dbReference type="EMBL" id="SBW00504.1"/>
    </source>
</evidence>
<keyword evidence="3" id="KW-0804">Transcription</keyword>
<evidence type="ECO:0000256" key="2">
    <source>
        <dbReference type="ARBA" id="ARBA00023125"/>
    </source>
</evidence>
<reference evidence="5" key="1">
    <citation type="submission" date="2016-04" db="EMBL/GenBank/DDBJ databases">
        <authorList>
            <person name="Evans L.H."/>
            <person name="Alamgir A."/>
            <person name="Owens N."/>
            <person name="Weber N.D."/>
            <person name="Virtaneva K."/>
            <person name="Barbian K."/>
            <person name="Babar A."/>
            <person name="Rosenke K."/>
        </authorList>
    </citation>
    <scope>NUCLEOTIDE SEQUENCE</scope>
    <source>
        <strain evidence="5">86</strain>
    </source>
</reference>
<dbReference type="Pfam" id="PF00196">
    <property type="entry name" value="GerE"/>
    <property type="match status" value="1"/>
</dbReference>
<name>A0A212JM34_9FIRM</name>
<dbReference type="GO" id="GO:0006355">
    <property type="term" value="P:regulation of DNA-templated transcription"/>
    <property type="evidence" value="ECO:0007669"/>
    <property type="project" value="InterPro"/>
</dbReference>
<dbReference type="CDD" id="cd06170">
    <property type="entry name" value="LuxR_C_like"/>
    <property type="match status" value="1"/>
</dbReference>
<dbReference type="SUPFAM" id="SSF46894">
    <property type="entry name" value="C-terminal effector domain of the bipartite response regulators"/>
    <property type="match status" value="1"/>
</dbReference>
<evidence type="ECO:0000256" key="1">
    <source>
        <dbReference type="ARBA" id="ARBA00023015"/>
    </source>
</evidence>
<dbReference type="InterPro" id="IPR027417">
    <property type="entry name" value="P-loop_NTPase"/>
</dbReference>
<proteinExistence type="predicted"/>
<feature type="domain" description="HTH luxR-type" evidence="4">
    <location>
        <begin position="785"/>
        <end position="850"/>
    </location>
</feature>
<dbReference type="SMART" id="SM00421">
    <property type="entry name" value="HTH_LUXR"/>
    <property type="match status" value="1"/>
</dbReference>
<dbReference type="InterPro" id="IPR016032">
    <property type="entry name" value="Sig_transdc_resp-reg_C-effctor"/>
</dbReference>
<sequence>MSSNNYVNDKFIPTPMPEVCAPRASILSRFEQESAKHLTVVSAPAGYGKTVSTLLWLRAYKRKSVWIGLDEYDNAPFVFYKLFCTGILSVQPDNAKMGEILNSKAFYSSPGENTIRFLLEFTQDDGAYALVLDDLHTITNKKLLKALPFILKRMPHSFDILLLSRNKLPDELQEFAESRNSIPITANELAFSAEEIQTYYSALGRKLTKAQAKTVLDTTGGWAIGINALSKSESLDAPQGRGQFLEHYITKNIWDRWDPELREFMLVTSVADEMDARLCQLLTGKKNADEILDRLLIQNLFAVKTSQHTYRYHHLFTEFLRGKLKERPDIDIQKLNLKVAGLYYDRGEYFTALAYYVRVEDSAGINHCFHQLNSIYQDFNVEEWISYTSTFVLDRLPEEFIRGNITLLIEAAWASFLNGNAKATLSYIDAANEYIAGNLDALKEEDLLGYALTIGFADFRMGIHEFAEEFSAWPNALPEKSMEDLNLYTPSITQNFPYMHRSICDCLGVLVDMDGRLQEIHDVFGAFYVTEVDTFCTCVQAGLYYEQNKLEKASEAIALAQSQVTKQLRFEMHFCVFMMLSHILDATGRPMESGKMREQLAARISEENALHLNPNFLAVDMKLRLWNADREAAQTWLEQLFVADDEQLRFYRLYQYFTTARAYIVLSERKKAEDILDKLKQLCVDYHRPLDAAEVCVLQAVLYWATSARREAMELLEAALLAMQPYRVVRIIADEGAAVLPILKKLAAKADRIDYSGQLDSRYVNQVLLCAHEVSAQHKGITANLNEKPVKLSKKQQYMITLLAQGYKNADIVSMTGLSLSTVKTHTQLAYGKLGVNNSADAVMEAKRRGLIET</sequence>
<dbReference type="SUPFAM" id="SSF48452">
    <property type="entry name" value="TPR-like"/>
    <property type="match status" value="1"/>
</dbReference>
<dbReference type="InterPro" id="IPR011990">
    <property type="entry name" value="TPR-like_helical_dom_sf"/>
</dbReference>
<keyword evidence="2" id="KW-0238">DNA-binding</keyword>
<dbReference type="Pfam" id="PF17874">
    <property type="entry name" value="TPR_MalT"/>
    <property type="match status" value="1"/>
</dbReference>
<dbReference type="PANTHER" id="PTHR44688:SF16">
    <property type="entry name" value="DNA-BINDING TRANSCRIPTIONAL ACTIVATOR DEVR_DOSR"/>
    <property type="match status" value="1"/>
</dbReference>